<evidence type="ECO:0000256" key="1">
    <source>
        <dbReference type="ARBA" id="ARBA00004651"/>
    </source>
</evidence>
<evidence type="ECO:0000256" key="3">
    <source>
        <dbReference type="ARBA" id="ARBA00022692"/>
    </source>
</evidence>
<feature type="transmembrane region" description="Helical" evidence="6">
    <location>
        <begin position="82"/>
        <end position="108"/>
    </location>
</feature>
<evidence type="ECO:0000313" key="7">
    <source>
        <dbReference type="EMBL" id="MPM10338.1"/>
    </source>
</evidence>
<accession>A0A644X3G4</accession>
<dbReference type="PANTHER" id="PTHR33931:SF2">
    <property type="entry name" value="HOLIN-LIKE PROTEIN CIDA"/>
    <property type="match status" value="1"/>
</dbReference>
<comment type="caution">
    <text evidence="7">The sequence shown here is derived from an EMBL/GenBank/DDBJ whole genome shotgun (WGS) entry which is preliminary data.</text>
</comment>
<evidence type="ECO:0000256" key="6">
    <source>
        <dbReference type="SAM" id="Phobius"/>
    </source>
</evidence>
<gene>
    <name evidence="7" type="ORF">SDC9_56669</name>
</gene>
<keyword evidence="4 6" id="KW-1133">Transmembrane helix</keyword>
<dbReference type="GO" id="GO:0005886">
    <property type="term" value="C:plasma membrane"/>
    <property type="evidence" value="ECO:0007669"/>
    <property type="project" value="UniProtKB-SubCell"/>
</dbReference>
<dbReference type="EMBL" id="VSSQ01001680">
    <property type="protein sequence ID" value="MPM10338.1"/>
    <property type="molecule type" value="Genomic_DNA"/>
</dbReference>
<feature type="transmembrane region" description="Helical" evidence="6">
    <location>
        <begin position="25"/>
        <end position="45"/>
    </location>
</feature>
<comment type="subcellular location">
    <subcellularLocation>
        <location evidence="1">Cell membrane</location>
        <topology evidence="1">Multi-pass membrane protein</topology>
    </subcellularLocation>
</comment>
<keyword evidence="5 6" id="KW-0472">Membrane</keyword>
<reference evidence="7" key="1">
    <citation type="submission" date="2019-08" db="EMBL/GenBank/DDBJ databases">
        <authorList>
            <person name="Kucharzyk K."/>
            <person name="Murdoch R.W."/>
            <person name="Higgins S."/>
            <person name="Loffler F."/>
        </authorList>
    </citation>
    <scope>NUCLEOTIDE SEQUENCE</scope>
</reference>
<evidence type="ECO:0000256" key="5">
    <source>
        <dbReference type="ARBA" id="ARBA00023136"/>
    </source>
</evidence>
<feature type="transmembrane region" description="Helical" evidence="6">
    <location>
        <begin position="57"/>
        <end position="76"/>
    </location>
</feature>
<organism evidence="7">
    <name type="scientific">bioreactor metagenome</name>
    <dbReference type="NCBI Taxonomy" id="1076179"/>
    <lineage>
        <taxon>unclassified sequences</taxon>
        <taxon>metagenomes</taxon>
        <taxon>ecological metagenomes</taxon>
    </lineage>
</organism>
<evidence type="ECO:0000256" key="4">
    <source>
        <dbReference type="ARBA" id="ARBA00022989"/>
    </source>
</evidence>
<proteinExistence type="predicted"/>
<evidence type="ECO:0000256" key="2">
    <source>
        <dbReference type="ARBA" id="ARBA00022475"/>
    </source>
</evidence>
<protein>
    <recommendedName>
        <fullName evidence="8">Holin-like protein CidA</fullName>
    </recommendedName>
</protein>
<keyword evidence="3 6" id="KW-0812">Transmembrane</keyword>
<dbReference type="Pfam" id="PF03788">
    <property type="entry name" value="LrgA"/>
    <property type="match status" value="1"/>
</dbReference>
<sequence length="117" mass="12826">MIKGTFFILLFYLLGEIISLLLNGFIPGSVIGMVLLFLSLLFKIVRPEWLKKTATVITRNMAIFFVPAAVGLVAYVELLSNSLVTIFSAIIISTILTIIVVGLVQQALENKIGAKKK</sequence>
<dbReference type="PANTHER" id="PTHR33931">
    <property type="entry name" value="HOLIN-LIKE PROTEIN CIDA-RELATED"/>
    <property type="match status" value="1"/>
</dbReference>
<dbReference type="AlphaFoldDB" id="A0A644X3G4"/>
<evidence type="ECO:0008006" key="8">
    <source>
        <dbReference type="Google" id="ProtNLM"/>
    </source>
</evidence>
<keyword evidence="2" id="KW-1003">Cell membrane</keyword>
<dbReference type="InterPro" id="IPR005538">
    <property type="entry name" value="LrgA/CidA"/>
</dbReference>
<name>A0A644X3G4_9ZZZZ</name>